<dbReference type="OMA" id="VWTCYRR"/>
<feature type="region of interest" description="Disordered" evidence="3">
    <location>
        <begin position="353"/>
        <end position="401"/>
    </location>
</feature>
<feature type="region of interest" description="Disordered" evidence="3">
    <location>
        <begin position="535"/>
        <end position="555"/>
    </location>
</feature>
<evidence type="ECO:0000256" key="3">
    <source>
        <dbReference type="SAM" id="MobiDB-lite"/>
    </source>
</evidence>
<dbReference type="GO" id="GO:0000228">
    <property type="term" value="C:nuclear chromosome"/>
    <property type="evidence" value="ECO:0007669"/>
    <property type="project" value="TreeGrafter"/>
</dbReference>
<dbReference type="EMBL" id="KZ107848">
    <property type="protein sequence ID" value="OSS47634.1"/>
    <property type="molecule type" value="Genomic_DNA"/>
</dbReference>
<dbReference type="PANTHER" id="PTHR35144">
    <property type="entry name" value="MEIOSIS-SPECIFIC TRANSCRIPTION FACTOR NDT80"/>
    <property type="match status" value="1"/>
</dbReference>
<evidence type="ECO:0000313" key="6">
    <source>
        <dbReference type="Proteomes" id="UP000193240"/>
    </source>
</evidence>
<keyword evidence="1 2" id="KW-0238">DNA-binding</keyword>
<dbReference type="InterPro" id="IPR052605">
    <property type="entry name" value="Fungal_trans_regulator"/>
</dbReference>
<dbReference type="InParanoid" id="A0A1Y2LUP2"/>
<feature type="DNA-binding region" description="NDT80" evidence="2">
    <location>
        <begin position="205"/>
        <end position="474"/>
    </location>
</feature>
<dbReference type="Gene3D" id="2.60.40.1390">
    <property type="entry name" value="NDT80 DNA-binding domain"/>
    <property type="match status" value="1"/>
</dbReference>
<dbReference type="Proteomes" id="UP000193240">
    <property type="component" value="Unassembled WGS sequence"/>
</dbReference>
<gene>
    <name evidence="5" type="ORF">B5807_07192</name>
</gene>
<dbReference type="PANTHER" id="PTHR35144:SF2">
    <property type="entry name" value="MEIOSIS-SPECIFIC TRANSCRIPTION FACTOR NDT80"/>
    <property type="match status" value="1"/>
</dbReference>
<evidence type="ECO:0000256" key="1">
    <source>
        <dbReference type="ARBA" id="ARBA00023125"/>
    </source>
</evidence>
<evidence type="ECO:0000259" key="4">
    <source>
        <dbReference type="PROSITE" id="PS51517"/>
    </source>
</evidence>
<evidence type="ECO:0000256" key="2">
    <source>
        <dbReference type="PROSITE-ProRule" id="PRU00850"/>
    </source>
</evidence>
<dbReference type="InterPro" id="IPR024061">
    <property type="entry name" value="NDT80_DNA-bd_dom"/>
</dbReference>
<protein>
    <recommendedName>
        <fullName evidence="4">NDT80 domain-containing protein</fullName>
    </recommendedName>
</protein>
<feature type="region of interest" description="Disordered" evidence="3">
    <location>
        <begin position="137"/>
        <end position="216"/>
    </location>
</feature>
<name>A0A1Y2LUP2_EPING</name>
<dbReference type="InterPro" id="IPR008967">
    <property type="entry name" value="p53-like_TF_DNA-bd_sf"/>
</dbReference>
<organism evidence="5 6">
    <name type="scientific">Epicoccum nigrum</name>
    <name type="common">Soil fungus</name>
    <name type="synonym">Epicoccum purpurascens</name>
    <dbReference type="NCBI Taxonomy" id="105696"/>
    <lineage>
        <taxon>Eukaryota</taxon>
        <taxon>Fungi</taxon>
        <taxon>Dikarya</taxon>
        <taxon>Ascomycota</taxon>
        <taxon>Pezizomycotina</taxon>
        <taxon>Dothideomycetes</taxon>
        <taxon>Pleosporomycetidae</taxon>
        <taxon>Pleosporales</taxon>
        <taxon>Pleosporineae</taxon>
        <taxon>Didymellaceae</taxon>
        <taxon>Epicoccum</taxon>
    </lineage>
</organism>
<accession>A0A1Y2LUP2</accession>
<sequence>MHSILHPPLPMASENHFSTEEPCIDQMGTHAHHNSFASAVPEQLRRDGALAHTATGMPLSAITSRYSAPRPDATYQSGFALSDSGSGSISTSPSSNASSALAYSHSTFPSTVATTYSGQPYPGNNYSGLSWGNGNMSTRRMSSMTDASSSAMLPPTRSPGLSNPVSPPMGVSARDNYTTATPGLHRQSHTISPRHSDISRYSSIADTPRSVVSNTMPLPSYSNYQGSSYGQEQQSPPFNAQETYGTITCEGTPVVPTLEAKIEKGFFYSQDRVWTCYRRNYFAVNVSYGLSPWMSNSRLYLDQGNGKPQEQIQSMAVSLAAAVDGTTGKTIELIQHTPKRDKGPQIAMKKELLAPTPPGKHDHGTYGINSYQSSSVPGPQLPLQEVSESSQPYSPASHSNNSFQHQFERIQFKSATANNGKRRAQQQYYHLIVELWANIQSPRDGDAKWVKVAARSSHPVVVRGRSPSHYQHEGPHNAGASRGAGGSGLGGPGHHGLSSTGTRAFGSYGNGLSNGGATMGGNLYRGTTYSLDPSPIGSHSVSSASSLSGGPSESLVGDQNMVDEETKMNDNPQEYSYFPAPLYESIPTKVDHALPLPQRVVKEEYPGPAALASGWHNGGCGRFQGMESSRGYYPDVHTHAGY</sequence>
<feature type="compositionally biased region" description="Gly residues" evidence="3">
    <location>
        <begin position="482"/>
        <end position="494"/>
    </location>
</feature>
<keyword evidence="6" id="KW-1185">Reference proteome</keyword>
<feature type="compositionally biased region" description="Polar residues" evidence="3">
    <location>
        <begin position="367"/>
        <end position="377"/>
    </location>
</feature>
<dbReference type="PROSITE" id="PS51517">
    <property type="entry name" value="NDT80"/>
    <property type="match status" value="1"/>
</dbReference>
<dbReference type="GO" id="GO:0003677">
    <property type="term" value="F:DNA binding"/>
    <property type="evidence" value="ECO:0007669"/>
    <property type="project" value="UniProtKB-KW"/>
</dbReference>
<feature type="domain" description="NDT80" evidence="4">
    <location>
        <begin position="205"/>
        <end position="474"/>
    </location>
</feature>
<dbReference type="GO" id="GO:0045944">
    <property type="term" value="P:positive regulation of transcription by RNA polymerase II"/>
    <property type="evidence" value="ECO:0007669"/>
    <property type="project" value="TreeGrafter"/>
</dbReference>
<feature type="region of interest" description="Disordered" evidence="3">
    <location>
        <begin position="460"/>
        <end position="502"/>
    </location>
</feature>
<evidence type="ECO:0000313" key="5">
    <source>
        <dbReference type="EMBL" id="OSS47634.1"/>
    </source>
</evidence>
<dbReference type="InterPro" id="IPR037141">
    <property type="entry name" value="NDT80_DNA-bd_dom_sf"/>
</dbReference>
<feature type="compositionally biased region" description="Low complexity" evidence="3">
    <location>
        <begin position="535"/>
        <end position="554"/>
    </location>
</feature>
<dbReference type="GO" id="GO:0051321">
    <property type="term" value="P:meiotic cell cycle"/>
    <property type="evidence" value="ECO:0007669"/>
    <property type="project" value="TreeGrafter"/>
</dbReference>
<dbReference type="GO" id="GO:0003700">
    <property type="term" value="F:DNA-binding transcription factor activity"/>
    <property type="evidence" value="ECO:0007669"/>
    <property type="project" value="UniProtKB-UniRule"/>
</dbReference>
<feature type="compositionally biased region" description="Polar residues" evidence="3">
    <location>
        <begin position="189"/>
        <end position="216"/>
    </location>
</feature>
<proteinExistence type="predicted"/>
<feature type="compositionally biased region" description="Polar residues" evidence="3">
    <location>
        <begin position="386"/>
        <end position="401"/>
    </location>
</feature>
<feature type="compositionally biased region" description="Low complexity" evidence="3">
    <location>
        <begin position="137"/>
        <end position="152"/>
    </location>
</feature>
<dbReference type="SUPFAM" id="SSF49417">
    <property type="entry name" value="p53-like transcription factors"/>
    <property type="match status" value="1"/>
</dbReference>
<dbReference type="AlphaFoldDB" id="A0A1Y2LUP2"/>
<dbReference type="Pfam" id="PF05224">
    <property type="entry name" value="NDT80_PhoG"/>
    <property type="match status" value="1"/>
</dbReference>
<reference evidence="5 6" key="1">
    <citation type="journal article" date="2017" name="Genome Announc.">
        <title>Genome sequence of the saprophytic ascomycete Epicoccum nigrum ICMP 19927 strain isolated from New Zealand.</title>
        <authorList>
            <person name="Fokin M."/>
            <person name="Fleetwood D."/>
            <person name="Weir B.S."/>
            <person name="Villas-Boas S.G."/>
        </authorList>
    </citation>
    <scope>NUCLEOTIDE SEQUENCE [LARGE SCALE GENOMIC DNA]</scope>
    <source>
        <strain evidence="5 6">ICMP 19927</strain>
    </source>
</reference>